<evidence type="ECO:0000256" key="1">
    <source>
        <dbReference type="SAM" id="MobiDB-lite"/>
    </source>
</evidence>
<dbReference type="InterPro" id="IPR009606">
    <property type="entry name" value="DEAL/Modifying_wall_lignin1/2"/>
</dbReference>
<name>A0A2K1YJ76_POPTR</name>
<feature type="chain" id="PRO_5014355376" evidence="2">
    <location>
        <begin position="17"/>
        <end position="111"/>
    </location>
</feature>
<feature type="compositionally biased region" description="Polar residues" evidence="1">
    <location>
        <begin position="96"/>
        <end position="111"/>
    </location>
</feature>
<feature type="signal peptide" evidence="2">
    <location>
        <begin position="1"/>
        <end position="16"/>
    </location>
</feature>
<evidence type="ECO:0000313" key="4">
    <source>
        <dbReference type="Proteomes" id="UP000006729"/>
    </source>
</evidence>
<reference evidence="3 4" key="1">
    <citation type="journal article" date="2006" name="Science">
        <title>The genome of black cottonwood, Populus trichocarpa (Torr. &amp; Gray).</title>
        <authorList>
            <person name="Tuskan G.A."/>
            <person name="Difazio S."/>
            <person name="Jansson S."/>
            <person name="Bohlmann J."/>
            <person name="Grigoriev I."/>
            <person name="Hellsten U."/>
            <person name="Putnam N."/>
            <person name="Ralph S."/>
            <person name="Rombauts S."/>
            <person name="Salamov A."/>
            <person name="Schein J."/>
            <person name="Sterck L."/>
            <person name="Aerts A."/>
            <person name="Bhalerao R.R."/>
            <person name="Bhalerao R.P."/>
            <person name="Blaudez D."/>
            <person name="Boerjan W."/>
            <person name="Brun A."/>
            <person name="Brunner A."/>
            <person name="Busov V."/>
            <person name="Campbell M."/>
            <person name="Carlson J."/>
            <person name="Chalot M."/>
            <person name="Chapman J."/>
            <person name="Chen G.L."/>
            <person name="Cooper D."/>
            <person name="Coutinho P.M."/>
            <person name="Couturier J."/>
            <person name="Covert S."/>
            <person name="Cronk Q."/>
            <person name="Cunningham R."/>
            <person name="Davis J."/>
            <person name="Degroeve S."/>
            <person name="Dejardin A."/>
            <person name="Depamphilis C."/>
            <person name="Detter J."/>
            <person name="Dirks B."/>
            <person name="Dubchak I."/>
            <person name="Duplessis S."/>
            <person name="Ehlting J."/>
            <person name="Ellis B."/>
            <person name="Gendler K."/>
            <person name="Goodstein D."/>
            <person name="Gribskov M."/>
            <person name="Grimwood J."/>
            <person name="Groover A."/>
            <person name="Gunter L."/>
            <person name="Hamberger B."/>
            <person name="Heinze B."/>
            <person name="Helariutta Y."/>
            <person name="Henrissat B."/>
            <person name="Holligan D."/>
            <person name="Holt R."/>
            <person name="Huang W."/>
            <person name="Islam-Faridi N."/>
            <person name="Jones S."/>
            <person name="Jones-Rhoades M."/>
            <person name="Jorgensen R."/>
            <person name="Joshi C."/>
            <person name="Kangasjarvi J."/>
            <person name="Karlsson J."/>
            <person name="Kelleher C."/>
            <person name="Kirkpatrick R."/>
            <person name="Kirst M."/>
            <person name="Kohler A."/>
            <person name="Kalluri U."/>
            <person name="Larimer F."/>
            <person name="Leebens-Mack J."/>
            <person name="Leple J.C."/>
            <person name="Locascio P."/>
            <person name="Lou Y."/>
            <person name="Lucas S."/>
            <person name="Martin F."/>
            <person name="Montanini B."/>
            <person name="Napoli C."/>
            <person name="Nelson D.R."/>
            <person name="Nelson C."/>
            <person name="Nieminen K."/>
            <person name="Nilsson O."/>
            <person name="Pereda V."/>
            <person name="Peter G."/>
            <person name="Philippe R."/>
            <person name="Pilate G."/>
            <person name="Poliakov A."/>
            <person name="Razumovskaya J."/>
            <person name="Richardson P."/>
            <person name="Rinaldi C."/>
            <person name="Ritland K."/>
            <person name="Rouze P."/>
            <person name="Ryaboy D."/>
            <person name="Schmutz J."/>
            <person name="Schrader J."/>
            <person name="Segerman B."/>
            <person name="Shin H."/>
            <person name="Siddiqui A."/>
            <person name="Sterky F."/>
            <person name="Terry A."/>
            <person name="Tsai C.J."/>
            <person name="Uberbacher E."/>
            <person name="Unneberg P."/>
            <person name="Vahala J."/>
            <person name="Wall K."/>
            <person name="Wessler S."/>
            <person name="Yang G."/>
            <person name="Yin T."/>
            <person name="Douglas C."/>
            <person name="Marra M."/>
            <person name="Sandberg G."/>
            <person name="Van de Peer Y."/>
            <person name="Rokhsar D."/>
        </authorList>
    </citation>
    <scope>NUCLEOTIDE SEQUENCE [LARGE SCALE GENOMIC DNA]</scope>
    <source>
        <strain evidence="4">cv. Nisqually</strain>
    </source>
</reference>
<dbReference type="Pfam" id="PF06749">
    <property type="entry name" value="DUF1218"/>
    <property type="match status" value="1"/>
</dbReference>
<sequence>MVVFAIDFIAFAPALAAEQMRSTEIFIAEACIMWGSIKNAQKAKYRAIFGNGDFYCQTLRQGVFEAGAASMLITSIVSKMNFACCSKPEGGYETDSGGSSEMGTYNFTQLR</sequence>
<keyword evidence="2" id="KW-0732">Signal</keyword>
<feature type="region of interest" description="Disordered" evidence="1">
    <location>
        <begin position="89"/>
        <end position="111"/>
    </location>
</feature>
<dbReference type="AlphaFoldDB" id="A0A2K1YJ76"/>
<keyword evidence="4" id="KW-1185">Reference proteome</keyword>
<proteinExistence type="predicted"/>
<protein>
    <submittedName>
        <fullName evidence="3">Uncharacterized protein</fullName>
    </submittedName>
</protein>
<dbReference type="EMBL" id="CM009300">
    <property type="protein sequence ID" value="PNT13080.1"/>
    <property type="molecule type" value="Genomic_DNA"/>
</dbReference>
<gene>
    <name evidence="3" type="ORF">POPTR_011G122600</name>
</gene>
<dbReference type="STRING" id="3694.A0A2K1YJ76"/>
<evidence type="ECO:0000256" key="2">
    <source>
        <dbReference type="SAM" id="SignalP"/>
    </source>
</evidence>
<accession>A0A2K1YJ76</accession>
<organism evidence="3 4">
    <name type="scientific">Populus trichocarpa</name>
    <name type="common">Western balsam poplar</name>
    <name type="synonym">Populus balsamifera subsp. trichocarpa</name>
    <dbReference type="NCBI Taxonomy" id="3694"/>
    <lineage>
        <taxon>Eukaryota</taxon>
        <taxon>Viridiplantae</taxon>
        <taxon>Streptophyta</taxon>
        <taxon>Embryophyta</taxon>
        <taxon>Tracheophyta</taxon>
        <taxon>Spermatophyta</taxon>
        <taxon>Magnoliopsida</taxon>
        <taxon>eudicotyledons</taxon>
        <taxon>Gunneridae</taxon>
        <taxon>Pentapetalae</taxon>
        <taxon>rosids</taxon>
        <taxon>fabids</taxon>
        <taxon>Malpighiales</taxon>
        <taxon>Salicaceae</taxon>
        <taxon>Saliceae</taxon>
        <taxon>Populus</taxon>
    </lineage>
</organism>
<evidence type="ECO:0000313" key="3">
    <source>
        <dbReference type="EMBL" id="PNT13080.1"/>
    </source>
</evidence>
<dbReference type="InParanoid" id="A0A2K1YJ76"/>
<dbReference type="Proteomes" id="UP000006729">
    <property type="component" value="Chromosome 11"/>
</dbReference>